<accession>A0ABT9A363</accession>
<dbReference type="EMBL" id="JAUQSZ010000015">
    <property type="protein sequence ID" value="MDO7844286.1"/>
    <property type="molecule type" value="Genomic_DNA"/>
</dbReference>
<reference evidence="1" key="1">
    <citation type="submission" date="2023-07" db="EMBL/GenBank/DDBJ databases">
        <authorList>
            <person name="Kim M.K."/>
        </authorList>
    </citation>
    <scope>NUCLEOTIDE SEQUENCE</scope>
    <source>
        <strain evidence="1">CA1-15</strain>
    </source>
</reference>
<dbReference type="Proteomes" id="UP001176468">
    <property type="component" value="Unassembled WGS sequence"/>
</dbReference>
<dbReference type="RefSeq" id="WP_304562687.1">
    <property type="nucleotide sequence ID" value="NZ_JAUQSZ010000015.1"/>
</dbReference>
<evidence type="ECO:0000313" key="2">
    <source>
        <dbReference type="Proteomes" id="UP001176468"/>
    </source>
</evidence>
<gene>
    <name evidence="1" type="ORF">Q5H94_18300</name>
</gene>
<sequence>MNTTLSFAGRATGWLSNLLGAALPVDVAPEKRIIDLSPTNFERFSIRFSDAQGRDQFEVVRLIAAEIARLEITHSFLGTLTVRDGRTRWRVEPAIDRPRISGWVQADTASDREQIVAAIHDFLTEEVGLSLS</sequence>
<evidence type="ECO:0000313" key="1">
    <source>
        <dbReference type="EMBL" id="MDO7844286.1"/>
    </source>
</evidence>
<organism evidence="1 2">
    <name type="scientific">Sphingomonas immobilis</name>
    <dbReference type="NCBI Taxonomy" id="3063997"/>
    <lineage>
        <taxon>Bacteria</taxon>
        <taxon>Pseudomonadati</taxon>
        <taxon>Pseudomonadota</taxon>
        <taxon>Alphaproteobacteria</taxon>
        <taxon>Sphingomonadales</taxon>
        <taxon>Sphingomonadaceae</taxon>
        <taxon>Sphingomonas</taxon>
    </lineage>
</organism>
<comment type="caution">
    <text evidence="1">The sequence shown here is derived from an EMBL/GenBank/DDBJ whole genome shotgun (WGS) entry which is preliminary data.</text>
</comment>
<keyword evidence="2" id="KW-1185">Reference proteome</keyword>
<protein>
    <submittedName>
        <fullName evidence="1">Uncharacterized protein</fullName>
    </submittedName>
</protein>
<name>A0ABT9A363_9SPHN</name>
<proteinExistence type="predicted"/>